<evidence type="ECO:0000313" key="7">
    <source>
        <dbReference type="Proteomes" id="UP000787472"/>
    </source>
</evidence>
<evidence type="ECO:0000256" key="2">
    <source>
        <dbReference type="ARBA" id="ARBA00022723"/>
    </source>
</evidence>
<protein>
    <submittedName>
        <fullName evidence="6">Rieske (2Fe-2S) protein</fullName>
    </submittedName>
</protein>
<name>A0A9E5MN83_9GAMM</name>
<comment type="caution">
    <text evidence="6">The sequence shown here is derived from an EMBL/GenBank/DDBJ whole genome shotgun (WGS) entry which is preliminary data.</text>
</comment>
<dbReference type="AlphaFoldDB" id="A0A9E5MN83"/>
<evidence type="ECO:0000256" key="3">
    <source>
        <dbReference type="ARBA" id="ARBA00023004"/>
    </source>
</evidence>
<keyword evidence="7" id="KW-1185">Reference proteome</keyword>
<dbReference type="GO" id="GO:0046872">
    <property type="term" value="F:metal ion binding"/>
    <property type="evidence" value="ECO:0007669"/>
    <property type="project" value="UniProtKB-KW"/>
</dbReference>
<dbReference type="SUPFAM" id="SSF50022">
    <property type="entry name" value="ISP domain"/>
    <property type="match status" value="1"/>
</dbReference>
<evidence type="ECO:0000256" key="1">
    <source>
        <dbReference type="ARBA" id="ARBA00022714"/>
    </source>
</evidence>
<dbReference type="InterPro" id="IPR036922">
    <property type="entry name" value="Rieske_2Fe-2S_sf"/>
</dbReference>
<dbReference type="CDD" id="cd03467">
    <property type="entry name" value="Rieske"/>
    <property type="match status" value="1"/>
</dbReference>
<accession>A0A9E5MN83</accession>
<dbReference type="PANTHER" id="PTHR40261">
    <property type="match status" value="1"/>
</dbReference>
<dbReference type="PANTHER" id="PTHR40261:SF1">
    <property type="entry name" value="RIESKE DOMAIN-CONTAINING PROTEIN"/>
    <property type="match status" value="1"/>
</dbReference>
<gene>
    <name evidence="6" type="ORF">G8770_17675</name>
</gene>
<proteinExistence type="predicted"/>
<evidence type="ECO:0000256" key="4">
    <source>
        <dbReference type="ARBA" id="ARBA00023014"/>
    </source>
</evidence>
<feature type="domain" description="Rieske" evidence="5">
    <location>
        <begin position="1"/>
        <end position="106"/>
    </location>
</feature>
<dbReference type="Proteomes" id="UP000787472">
    <property type="component" value="Unassembled WGS sequence"/>
</dbReference>
<keyword evidence="2" id="KW-0479">Metal-binding</keyword>
<dbReference type="GO" id="GO:0051537">
    <property type="term" value="F:2 iron, 2 sulfur cluster binding"/>
    <property type="evidence" value="ECO:0007669"/>
    <property type="project" value="UniProtKB-KW"/>
</dbReference>
<keyword evidence="3" id="KW-0408">Iron</keyword>
<dbReference type="Gene3D" id="2.102.10.10">
    <property type="entry name" value="Rieske [2Fe-2S] iron-sulphur domain"/>
    <property type="match status" value="1"/>
</dbReference>
<evidence type="ECO:0000313" key="6">
    <source>
        <dbReference type="EMBL" id="NHO67378.1"/>
    </source>
</evidence>
<keyword evidence="1" id="KW-0001">2Fe-2S</keyword>
<dbReference type="InterPro" id="IPR017941">
    <property type="entry name" value="Rieske_2Fe-2S"/>
</dbReference>
<dbReference type="Pfam" id="PF00355">
    <property type="entry name" value="Rieske"/>
    <property type="match status" value="1"/>
</dbReference>
<keyword evidence="4" id="KW-0411">Iron-sulfur</keyword>
<organism evidence="6 7">
    <name type="scientific">Pseudomaricurvus hydrocarbonicus</name>
    <dbReference type="NCBI Taxonomy" id="1470433"/>
    <lineage>
        <taxon>Bacteria</taxon>
        <taxon>Pseudomonadati</taxon>
        <taxon>Pseudomonadota</taxon>
        <taxon>Gammaproteobacteria</taxon>
        <taxon>Cellvibrionales</taxon>
        <taxon>Cellvibrionaceae</taxon>
        <taxon>Pseudomaricurvus</taxon>
    </lineage>
</organism>
<sequence>MKLCHLDDLPEQNARGFDPSREGQDTVFVVRQGNHIYAYKDLCPHYGDTALPWRKDEYLDPWGGTIVCAAHGAHFEIATGLCIDGPCMGESLPKVPVQIMDNGDILVAIDEPHGGGESP</sequence>
<dbReference type="PROSITE" id="PS51296">
    <property type="entry name" value="RIESKE"/>
    <property type="match status" value="1"/>
</dbReference>
<reference evidence="6" key="1">
    <citation type="submission" date="2020-03" db="EMBL/GenBank/DDBJ databases">
        <authorList>
            <person name="Guo F."/>
        </authorList>
    </citation>
    <scope>NUCLEOTIDE SEQUENCE</scope>
    <source>
        <strain evidence="6">JCM 30134</strain>
    </source>
</reference>
<evidence type="ECO:0000259" key="5">
    <source>
        <dbReference type="PROSITE" id="PS51296"/>
    </source>
</evidence>
<dbReference type="EMBL" id="JAAONZ010000016">
    <property type="protein sequence ID" value="NHO67378.1"/>
    <property type="molecule type" value="Genomic_DNA"/>
</dbReference>